<comment type="subcellular location">
    <subcellularLocation>
        <location evidence="1">Membrane</location>
        <topology evidence="1">Multi-pass membrane protein</topology>
    </subcellularLocation>
</comment>
<evidence type="ECO:0000256" key="2">
    <source>
        <dbReference type="ARBA" id="ARBA00006727"/>
    </source>
</evidence>
<keyword evidence="4" id="KW-0808">Transferase</keyword>
<feature type="transmembrane region" description="Helical" evidence="8">
    <location>
        <begin position="876"/>
        <end position="898"/>
    </location>
</feature>
<dbReference type="Pfam" id="PF22664">
    <property type="entry name" value="TRI-like_N"/>
    <property type="match status" value="1"/>
</dbReference>
<dbReference type="Gene3D" id="1.20.1250.20">
    <property type="entry name" value="MFS general substrate transporter like domains"/>
    <property type="match status" value="2"/>
</dbReference>
<accession>A0ABR3UTU6</accession>
<keyword evidence="3" id="KW-0813">Transport</keyword>
<reference evidence="10 11" key="1">
    <citation type="submission" date="2024-09" db="EMBL/GenBank/DDBJ databases">
        <title>T2T genomes of carrot and Alternaria dauci and their utility for understanding host-pathogen interaction during carrot leaf blight disease.</title>
        <authorList>
            <person name="Liu W."/>
            <person name="Xu S."/>
            <person name="Ou C."/>
            <person name="Liu X."/>
            <person name="Zhuang F."/>
            <person name="Deng X.W."/>
        </authorList>
    </citation>
    <scope>NUCLEOTIDE SEQUENCE [LARGE SCALE GENOMIC DNA]</scope>
    <source>
        <strain evidence="10 11">A2016</strain>
    </source>
</reference>
<evidence type="ECO:0000256" key="8">
    <source>
        <dbReference type="SAM" id="Phobius"/>
    </source>
</evidence>
<feature type="transmembrane region" description="Helical" evidence="8">
    <location>
        <begin position="674"/>
        <end position="694"/>
    </location>
</feature>
<dbReference type="RefSeq" id="XP_069309843.1">
    <property type="nucleotide sequence ID" value="XM_069448555.1"/>
</dbReference>
<evidence type="ECO:0000256" key="3">
    <source>
        <dbReference type="ARBA" id="ARBA00022448"/>
    </source>
</evidence>
<name>A0ABR3UTU6_9PLEO</name>
<dbReference type="InterPro" id="IPR011701">
    <property type="entry name" value="MFS"/>
</dbReference>
<evidence type="ECO:0000256" key="7">
    <source>
        <dbReference type="ARBA" id="ARBA00023136"/>
    </source>
</evidence>
<feature type="transmembrane region" description="Helical" evidence="8">
    <location>
        <begin position="715"/>
        <end position="739"/>
    </location>
</feature>
<dbReference type="InterPro" id="IPR036259">
    <property type="entry name" value="MFS_trans_sf"/>
</dbReference>
<evidence type="ECO:0000256" key="5">
    <source>
        <dbReference type="ARBA" id="ARBA00022692"/>
    </source>
</evidence>
<dbReference type="InterPro" id="IPR054710">
    <property type="entry name" value="Tri101-like_N"/>
</dbReference>
<evidence type="ECO:0000313" key="11">
    <source>
        <dbReference type="Proteomes" id="UP001578633"/>
    </source>
</evidence>
<feature type="transmembrane region" description="Helical" evidence="8">
    <location>
        <begin position="610"/>
        <end position="636"/>
    </location>
</feature>
<comment type="similarity">
    <text evidence="2">Belongs to the major facilitator superfamily. Monocarboxylate porter (TC 2.A.1.13) family.</text>
</comment>
<evidence type="ECO:0000256" key="1">
    <source>
        <dbReference type="ARBA" id="ARBA00004141"/>
    </source>
</evidence>
<dbReference type="InterPro" id="IPR023213">
    <property type="entry name" value="CAT-like_dom_sf"/>
</dbReference>
<keyword evidence="7 8" id="KW-0472">Membrane</keyword>
<feature type="transmembrane region" description="Helical" evidence="8">
    <location>
        <begin position="556"/>
        <end position="578"/>
    </location>
</feature>
<dbReference type="Gene3D" id="3.30.559.10">
    <property type="entry name" value="Chloramphenicol acetyltransferase-like domain"/>
    <property type="match status" value="2"/>
</dbReference>
<sequence>MPADTTKELELSHLDQQPHIRVYGRYYIIFPFPDIIYAYVAKEALHTGFKEVLRRFPYLAGTVDIPDPTTDLRVRYPDPIDLEAEARRVFTISYDDVQHDYDALAQDAFTPEELPATVFCPNELKYHTGLGNDPYGEKMTSLQKGPVPVFATQATFIPGGLVLSAWFYHAVLDGTGNARIQKIWSDAVRALHPQASRPSLRIPKFYRAPSYKDQLQPLKAIIKEWNDIPDPSSARGALATLVQEADVADSCADGLVYPPLTKRYELRNGPDEGLQKVITKMFRFSSPALNEFRNQLCTKTGKKISIFTALSAIIWGNIIRARSASLAASGNRQSTLAVVVDLRKYLPPPFSSPDYLGNLVLSALPTLSLENGIPDCVIPLRKGPPHAPDSLFPAMTVPSDQQSFCLEDLAVKITDALHAIDAAWAITQIKSVLTNPTEAQQARLKYPKGPDLYITSWQRMGADREWYIPGTSTPNATAIRRAAWVSEGGIVVLPREEDKAGQEGEPYEVMLSLTQADMKRFEHGLQSAGWGLPNAFGVFQTYYVDSLLPEQDAARIAWIGSIQLFFTTIGCLPGGVLLDRGYLKCIIVVGTALEVLGLILTSFFKSYWSIFFAQGVCMGVGSGLMAIVPVAVLAMFFEKKRMLATGLASTGASVAGIAFTLSLRSLFLSVGFAWAVRVFALIILVTNAIAFFVMRLQLQYGSKGSSFGFHHFKDLPYTVFVIAFTLFVASSFVPFFFIQEYAIKLGVSKDMAFNLLSIMNAANIFGRFVPNFIADRYGGVNTLLPLTIACIITLCMLPLVRELNGLIAISIVYGFLSGGVIIIPGPTITDLSPNKAEIGVRLGLAYLVAAFGGLFGNPATGAIKGEGNSAVENFKGVWFCAAAVMGAGVVALVATRWLKLGSAWAAGKV</sequence>
<evidence type="ECO:0000259" key="9">
    <source>
        <dbReference type="PROSITE" id="PS50850"/>
    </source>
</evidence>
<evidence type="ECO:0000256" key="6">
    <source>
        <dbReference type="ARBA" id="ARBA00022989"/>
    </source>
</evidence>
<keyword evidence="5 8" id="KW-0812">Transmembrane</keyword>
<dbReference type="InterPro" id="IPR050327">
    <property type="entry name" value="Proton-linked_MCT"/>
</dbReference>
<dbReference type="Pfam" id="PF07690">
    <property type="entry name" value="MFS_1"/>
    <property type="match status" value="1"/>
</dbReference>
<comment type="caution">
    <text evidence="10">The sequence shown here is derived from an EMBL/GenBank/DDBJ whole genome shotgun (WGS) entry which is preliminary data.</text>
</comment>
<keyword evidence="6 8" id="KW-1133">Transmembrane helix</keyword>
<protein>
    <recommendedName>
        <fullName evidence="9">Major facilitator superfamily (MFS) profile domain-containing protein</fullName>
    </recommendedName>
</protein>
<feature type="transmembrane region" description="Helical" evidence="8">
    <location>
        <begin position="585"/>
        <end position="604"/>
    </location>
</feature>
<dbReference type="EMBL" id="JBHGVX010000002">
    <property type="protein sequence ID" value="KAL1799259.1"/>
    <property type="molecule type" value="Genomic_DNA"/>
</dbReference>
<dbReference type="SUPFAM" id="SSF103473">
    <property type="entry name" value="MFS general substrate transporter"/>
    <property type="match status" value="1"/>
</dbReference>
<dbReference type="PROSITE" id="PS50850">
    <property type="entry name" value="MFS"/>
    <property type="match status" value="1"/>
</dbReference>
<keyword evidence="11" id="KW-1185">Reference proteome</keyword>
<feature type="transmembrane region" description="Helical" evidence="8">
    <location>
        <begin position="806"/>
        <end position="826"/>
    </location>
</feature>
<evidence type="ECO:0000256" key="4">
    <source>
        <dbReference type="ARBA" id="ARBA00022679"/>
    </source>
</evidence>
<proteinExistence type="inferred from homology"/>
<dbReference type="CDD" id="cd17352">
    <property type="entry name" value="MFS_MCT_SLC16"/>
    <property type="match status" value="1"/>
</dbReference>
<feature type="transmembrane region" description="Helical" evidence="8">
    <location>
        <begin position="838"/>
        <end position="856"/>
    </location>
</feature>
<dbReference type="Proteomes" id="UP001578633">
    <property type="component" value="Chromosome 2"/>
</dbReference>
<organism evidence="10 11">
    <name type="scientific">Alternaria dauci</name>
    <dbReference type="NCBI Taxonomy" id="48095"/>
    <lineage>
        <taxon>Eukaryota</taxon>
        <taxon>Fungi</taxon>
        <taxon>Dikarya</taxon>
        <taxon>Ascomycota</taxon>
        <taxon>Pezizomycotina</taxon>
        <taxon>Dothideomycetes</taxon>
        <taxon>Pleosporomycetidae</taxon>
        <taxon>Pleosporales</taxon>
        <taxon>Pleosporineae</taxon>
        <taxon>Pleosporaceae</taxon>
        <taxon>Alternaria</taxon>
        <taxon>Alternaria sect. Porri</taxon>
    </lineage>
</organism>
<dbReference type="GeneID" id="96083618"/>
<feature type="transmembrane region" description="Helical" evidence="8">
    <location>
        <begin position="643"/>
        <end position="662"/>
    </location>
</feature>
<gene>
    <name evidence="10" type="ORF">ACET3X_003296</name>
</gene>
<dbReference type="PANTHER" id="PTHR11360">
    <property type="entry name" value="MONOCARBOXYLATE TRANSPORTER"/>
    <property type="match status" value="1"/>
</dbReference>
<dbReference type="InterPro" id="IPR020846">
    <property type="entry name" value="MFS_dom"/>
</dbReference>
<feature type="domain" description="Major facilitator superfamily (MFS) profile" evidence="9">
    <location>
        <begin position="715"/>
        <end position="909"/>
    </location>
</feature>
<evidence type="ECO:0000313" key="10">
    <source>
        <dbReference type="EMBL" id="KAL1799259.1"/>
    </source>
</evidence>
<feature type="transmembrane region" description="Helical" evidence="8">
    <location>
        <begin position="782"/>
        <end position="800"/>
    </location>
</feature>
<dbReference type="PANTHER" id="PTHR11360:SF224">
    <property type="entry name" value="MAJOR FACILITATOR SUPERFAMILY (MFS) PROFILE DOMAIN-CONTAINING PROTEIN-RELATED"/>
    <property type="match status" value="1"/>
</dbReference>